<protein>
    <submittedName>
        <fullName evidence="1">DNA packaging protein</fullName>
    </submittedName>
</protein>
<accession>A0A9X0F6G7</accession>
<proteinExistence type="predicted"/>
<name>A0A9X0F6G7_BACTU</name>
<comment type="caution">
    <text evidence="1">The sequence shown here is derived from an EMBL/GenBank/DDBJ whole genome shotgun (WGS) entry which is preliminary data.</text>
</comment>
<organism evidence="1 2">
    <name type="scientific">Bacillus thuringiensis Sbt003</name>
    <dbReference type="NCBI Taxonomy" id="1235825"/>
    <lineage>
        <taxon>Bacteria</taxon>
        <taxon>Bacillati</taxon>
        <taxon>Bacillota</taxon>
        <taxon>Bacilli</taxon>
        <taxon>Bacillales</taxon>
        <taxon>Bacillaceae</taxon>
        <taxon>Bacillus</taxon>
        <taxon>Bacillus cereus group</taxon>
    </lineage>
</organism>
<evidence type="ECO:0000313" key="1">
    <source>
        <dbReference type="EMBL" id="KIU72869.1"/>
    </source>
</evidence>
<dbReference type="EMBL" id="AMYJ01000056">
    <property type="protein sequence ID" value="KIU72869.1"/>
    <property type="molecule type" value="Genomic_DNA"/>
</dbReference>
<dbReference type="Proteomes" id="UP000032407">
    <property type="component" value="Unassembled WGS sequence"/>
</dbReference>
<reference evidence="1 2" key="1">
    <citation type="journal article" date="2015" name="Sci. Rep.">
        <title>The expression and crystallization of Cry65Aa require two C-termini, revealing a novel evolutionary strategy of Bacillus thuringiensis Cry proteins.</title>
        <authorList>
            <person name="Peng D.H."/>
            <person name="Pang C.Y."/>
            <person name="Wu H."/>
            <person name="Huang Q."/>
            <person name="Zheng J.S."/>
            <person name="Sun M."/>
        </authorList>
    </citation>
    <scope>NUCLEOTIDE SEQUENCE [LARGE SCALE GENOMIC DNA]</scope>
    <source>
        <strain evidence="1 2">Sbt003</strain>
    </source>
</reference>
<evidence type="ECO:0000313" key="2">
    <source>
        <dbReference type="Proteomes" id="UP000032407"/>
    </source>
</evidence>
<dbReference type="AlphaFoldDB" id="A0A9X0F6G7"/>
<feature type="non-terminal residue" evidence="1">
    <location>
        <position position="53"/>
    </location>
</feature>
<dbReference type="Pfam" id="PF14000">
    <property type="entry name" value="Packaging_FI"/>
    <property type="match status" value="1"/>
</dbReference>
<dbReference type="RefSeq" id="WP_234878351.1">
    <property type="nucleotide sequence ID" value="NZ_KN849216.1"/>
</dbReference>
<gene>
    <name evidence="1" type="ORF">C797_20964</name>
</gene>
<sequence>MTKDELIARLRSLGEQLNRDVSLTGTKEELALRVAELKEELDDTDETAGQDTP</sequence>
<dbReference type="InterPro" id="IPR025147">
    <property type="entry name" value="Packaging_FI"/>
</dbReference>